<dbReference type="InterPro" id="IPR050951">
    <property type="entry name" value="Retrovirus_Pol_polyprotein"/>
</dbReference>
<dbReference type="InterPro" id="IPR043502">
    <property type="entry name" value="DNA/RNA_pol_sf"/>
</dbReference>
<feature type="region of interest" description="Disordered" evidence="8">
    <location>
        <begin position="298"/>
        <end position="324"/>
    </location>
</feature>
<evidence type="ECO:0000313" key="10">
    <source>
        <dbReference type="EMBL" id="GKV48180.1"/>
    </source>
</evidence>
<evidence type="ECO:0000313" key="11">
    <source>
        <dbReference type="Proteomes" id="UP001054252"/>
    </source>
</evidence>
<dbReference type="PANTHER" id="PTHR37984:SF5">
    <property type="entry name" value="PROTEIN NYNRIN-LIKE"/>
    <property type="match status" value="1"/>
</dbReference>
<dbReference type="GO" id="GO:0008233">
    <property type="term" value="F:peptidase activity"/>
    <property type="evidence" value="ECO:0007669"/>
    <property type="project" value="UniProtKB-KW"/>
</dbReference>
<dbReference type="CDD" id="cd01647">
    <property type="entry name" value="RT_LTR"/>
    <property type="match status" value="1"/>
</dbReference>
<evidence type="ECO:0000256" key="2">
    <source>
        <dbReference type="ARBA" id="ARBA00022679"/>
    </source>
</evidence>
<dbReference type="Pfam" id="PF00078">
    <property type="entry name" value="RVT_1"/>
    <property type="match status" value="1"/>
</dbReference>
<evidence type="ECO:0000256" key="4">
    <source>
        <dbReference type="ARBA" id="ARBA00022722"/>
    </source>
</evidence>
<organism evidence="10 11">
    <name type="scientific">Rubroshorea leprosula</name>
    <dbReference type="NCBI Taxonomy" id="152421"/>
    <lineage>
        <taxon>Eukaryota</taxon>
        <taxon>Viridiplantae</taxon>
        <taxon>Streptophyta</taxon>
        <taxon>Embryophyta</taxon>
        <taxon>Tracheophyta</taxon>
        <taxon>Spermatophyta</taxon>
        <taxon>Magnoliopsida</taxon>
        <taxon>eudicotyledons</taxon>
        <taxon>Gunneridae</taxon>
        <taxon>Pentapetalae</taxon>
        <taxon>rosids</taxon>
        <taxon>malvids</taxon>
        <taxon>Malvales</taxon>
        <taxon>Dipterocarpaceae</taxon>
        <taxon>Rubroshorea</taxon>
    </lineage>
</organism>
<feature type="domain" description="Reverse transcriptase" evidence="9">
    <location>
        <begin position="251"/>
        <end position="458"/>
    </location>
</feature>
<dbReference type="EMBL" id="BPVZ01000249">
    <property type="protein sequence ID" value="GKV48180.1"/>
    <property type="molecule type" value="Genomic_DNA"/>
</dbReference>
<keyword evidence="4" id="KW-0540">Nuclease</keyword>
<dbReference type="Proteomes" id="UP001054252">
    <property type="component" value="Unassembled WGS sequence"/>
</dbReference>
<name>A0AAV5MF76_9ROSI</name>
<dbReference type="InterPro" id="IPR041373">
    <property type="entry name" value="RT_RNaseH"/>
</dbReference>
<dbReference type="InterPro" id="IPR000477">
    <property type="entry name" value="RT_dom"/>
</dbReference>
<dbReference type="FunFam" id="3.10.20.370:FF:000001">
    <property type="entry name" value="Retrovirus-related Pol polyprotein from transposon 17.6-like protein"/>
    <property type="match status" value="1"/>
</dbReference>
<dbReference type="Gene3D" id="1.10.340.70">
    <property type="match status" value="1"/>
</dbReference>
<dbReference type="PROSITE" id="PS50878">
    <property type="entry name" value="RT_POL"/>
    <property type="match status" value="1"/>
</dbReference>
<protein>
    <recommendedName>
        <fullName evidence="9">Reverse transcriptase domain-containing protein</fullName>
    </recommendedName>
</protein>
<dbReference type="Pfam" id="PF03732">
    <property type="entry name" value="Retrotrans_gag"/>
    <property type="match status" value="1"/>
</dbReference>
<evidence type="ECO:0000256" key="7">
    <source>
        <dbReference type="ARBA" id="ARBA00022918"/>
    </source>
</evidence>
<dbReference type="FunFam" id="3.10.10.10:FF:000007">
    <property type="entry name" value="Retrovirus-related Pol polyprotein from transposon 17.6-like Protein"/>
    <property type="match status" value="1"/>
</dbReference>
<feature type="region of interest" description="Disordered" evidence="8">
    <location>
        <begin position="1"/>
        <end position="26"/>
    </location>
</feature>
<sequence>CVKTMAGGNRGMGRRGRPPLSGRVGGRVPLVARSEPINRDEVEVGVDESLNSSARNHGQHDVNVGQTQQLGQQDQPSFMEIMQTMARTMAEQQELVKSLAEQQAKVIVKQQGKVSTSQLVQKGGLAEFVKLAKPFYGDSKDPLEAESWIKEMEKTFRGQGVTEENKVPYAAYLLKGDANNWWEVEESNLTPPIDWHTFTKAFLKEYMPESDRHEMQQRFHTLDQGDKTVKEYEKEFNRLLKFAPLTTQKDEESRRLKFLYGLNPHILSEVQKFEVSTYSATLNKAKVIEQGHKVIKAAEGSSSGTKKQKWSGPQGGRSFGNQSFTSDKRQYTGYSGGAQVFSKIDLRSGYHQLKIKEGDIPKSAFRTRYGHYEFLVMPFGLTNAPAAFMDLMNRVFKAYLDKFVVVFIDDILVYSRSNAEHEEHLRLVLQILREKKLYAKLKKCEFWLDRVAFLGHVVSKDGISVDPDKVKAIVEWSQPTNVTEVRSFLGLAGYYRRFVEGFSHIAMPLTKLTQKEVKFEWNDECERSFQELKNQLVSAPILTIPDDSGGFTIYSDASKKGLGSVLMQHDKVVAYASRQLKPYEKNYPTHDLELAAVVFALKIWRHYLYGEKCEIFTDHKSLKYIFTQKELNMRQRRWLELLKDYDLTISYHQGKANVVADALSRKDHGNLATILTSQRCIMEDLMRMDVRLRVYSPDTFVATLQVQPTLIEKIKTTQLDDPFLQKMRHKVELGDSKLKPFRIHEDGSTKMYRDLRETFWWNNMKREVPDYVAQCLTCQQVKAEHQRPAGKLQPLPIPEWKWEHITMDFVTGYAVGRICKVIFERDSEVAWCTGVYSVR</sequence>
<gene>
    <name evidence="10" type="ORF">SLEP1_g55007</name>
</gene>
<evidence type="ECO:0000256" key="8">
    <source>
        <dbReference type="SAM" id="MobiDB-lite"/>
    </source>
</evidence>
<feature type="non-terminal residue" evidence="10">
    <location>
        <position position="1"/>
    </location>
</feature>
<dbReference type="InterPro" id="IPR041588">
    <property type="entry name" value="Integrase_H2C2"/>
</dbReference>
<dbReference type="Gene3D" id="3.30.70.270">
    <property type="match status" value="2"/>
</dbReference>
<dbReference type="Pfam" id="PF17917">
    <property type="entry name" value="RT_RNaseH"/>
    <property type="match status" value="1"/>
</dbReference>
<dbReference type="PANTHER" id="PTHR37984">
    <property type="entry name" value="PROTEIN CBG26694"/>
    <property type="match status" value="1"/>
</dbReference>
<keyword evidence="6" id="KW-0378">Hydrolase</keyword>
<keyword evidence="7" id="KW-0695">RNA-directed DNA polymerase</keyword>
<dbReference type="SUPFAM" id="SSF56672">
    <property type="entry name" value="DNA/RNA polymerases"/>
    <property type="match status" value="1"/>
</dbReference>
<comment type="caution">
    <text evidence="10">The sequence shown here is derived from an EMBL/GenBank/DDBJ whole genome shotgun (WGS) entry which is preliminary data.</text>
</comment>
<dbReference type="GO" id="GO:0006508">
    <property type="term" value="P:proteolysis"/>
    <property type="evidence" value="ECO:0007669"/>
    <property type="project" value="UniProtKB-KW"/>
</dbReference>
<dbReference type="InterPro" id="IPR043128">
    <property type="entry name" value="Rev_trsase/Diguanyl_cyclase"/>
</dbReference>
<dbReference type="GO" id="GO:0004519">
    <property type="term" value="F:endonuclease activity"/>
    <property type="evidence" value="ECO:0007669"/>
    <property type="project" value="UniProtKB-KW"/>
</dbReference>
<feature type="region of interest" description="Disordered" evidence="8">
    <location>
        <begin position="52"/>
        <end position="73"/>
    </location>
</feature>
<accession>A0AAV5MF76</accession>
<keyword evidence="11" id="KW-1185">Reference proteome</keyword>
<keyword evidence="1" id="KW-0645">Protease</keyword>
<dbReference type="FunFam" id="3.30.70.270:FF:000020">
    <property type="entry name" value="Transposon Tf2-6 polyprotein-like Protein"/>
    <property type="match status" value="1"/>
</dbReference>
<dbReference type="AlphaFoldDB" id="A0AAV5MF76"/>
<evidence type="ECO:0000256" key="5">
    <source>
        <dbReference type="ARBA" id="ARBA00022759"/>
    </source>
</evidence>
<dbReference type="Pfam" id="PF17921">
    <property type="entry name" value="Integrase_H2C2"/>
    <property type="match status" value="1"/>
</dbReference>
<reference evidence="10 11" key="1">
    <citation type="journal article" date="2021" name="Commun. Biol.">
        <title>The genome of Shorea leprosula (Dipterocarpaceae) highlights the ecological relevance of drought in aseasonal tropical rainforests.</title>
        <authorList>
            <person name="Ng K.K.S."/>
            <person name="Kobayashi M.J."/>
            <person name="Fawcett J.A."/>
            <person name="Hatakeyama M."/>
            <person name="Paape T."/>
            <person name="Ng C.H."/>
            <person name="Ang C.C."/>
            <person name="Tnah L.H."/>
            <person name="Lee C.T."/>
            <person name="Nishiyama T."/>
            <person name="Sese J."/>
            <person name="O'Brien M.J."/>
            <person name="Copetti D."/>
            <person name="Mohd Noor M.I."/>
            <person name="Ong R.C."/>
            <person name="Putra M."/>
            <person name="Sireger I.Z."/>
            <person name="Indrioko S."/>
            <person name="Kosugi Y."/>
            <person name="Izuno A."/>
            <person name="Isagi Y."/>
            <person name="Lee S.L."/>
            <person name="Shimizu K.K."/>
        </authorList>
    </citation>
    <scope>NUCLEOTIDE SEQUENCE [LARGE SCALE GENOMIC DNA]</scope>
    <source>
        <strain evidence="10">214</strain>
    </source>
</reference>
<keyword evidence="5" id="KW-0255">Endonuclease</keyword>
<proteinExistence type="predicted"/>
<dbReference type="CDD" id="cd09274">
    <property type="entry name" value="RNase_HI_RT_Ty3"/>
    <property type="match status" value="1"/>
</dbReference>
<dbReference type="GO" id="GO:0003964">
    <property type="term" value="F:RNA-directed DNA polymerase activity"/>
    <property type="evidence" value="ECO:0007669"/>
    <property type="project" value="UniProtKB-KW"/>
</dbReference>
<dbReference type="InterPro" id="IPR005162">
    <property type="entry name" value="Retrotrans_gag_dom"/>
</dbReference>
<evidence type="ECO:0000259" key="9">
    <source>
        <dbReference type="PROSITE" id="PS50878"/>
    </source>
</evidence>
<keyword evidence="3" id="KW-0548">Nucleotidyltransferase</keyword>
<evidence type="ECO:0000256" key="3">
    <source>
        <dbReference type="ARBA" id="ARBA00022695"/>
    </source>
</evidence>
<keyword evidence="2" id="KW-0808">Transferase</keyword>
<evidence type="ECO:0000256" key="1">
    <source>
        <dbReference type="ARBA" id="ARBA00022670"/>
    </source>
</evidence>
<dbReference type="Gene3D" id="3.10.10.10">
    <property type="entry name" value="HIV Type 1 Reverse Transcriptase, subunit A, domain 1"/>
    <property type="match status" value="1"/>
</dbReference>
<evidence type="ECO:0000256" key="6">
    <source>
        <dbReference type="ARBA" id="ARBA00022801"/>
    </source>
</evidence>